<feature type="domain" description="DUF5667" evidence="3">
    <location>
        <begin position="84"/>
        <end position="200"/>
    </location>
</feature>
<accession>A0A1S2L6M1</accession>
<dbReference type="Pfam" id="PF18915">
    <property type="entry name" value="DUF5667"/>
    <property type="match status" value="1"/>
</dbReference>
<evidence type="ECO:0000313" key="5">
    <source>
        <dbReference type="EMBL" id="QOY37126.1"/>
    </source>
</evidence>
<name>A0A1S2L6M1_9BACI</name>
<keyword evidence="1" id="KW-0175">Coiled coil</keyword>
<feature type="compositionally biased region" description="Acidic residues" evidence="2">
    <location>
        <begin position="258"/>
        <end position="298"/>
    </location>
</feature>
<dbReference type="InterPro" id="IPR043725">
    <property type="entry name" value="DUF5667"/>
</dbReference>
<feature type="compositionally biased region" description="Basic and acidic residues" evidence="2">
    <location>
        <begin position="299"/>
        <end position="312"/>
    </location>
</feature>
<sequence length="375" mass="42307">MSKNKLIFSKNIRNVLATGVITTALAFSSVTGPAYADKHEVEMDAQVEETVEVETITYEEEVVDSNLVNEVTTDEDVLEEAPSLIPGDFLYFTKKVMEFIQLTLTFDDVKGAQLLVVFAQERIKEAEALLAKGKEELANEVLQKAIQQQELAFEKYEKSKEITEDEAANEEDAADEDGTNVEEEALENDEDTQEVQQDTTREALEAKFSKNILALQAALEKVQNPQAKASLEKNIEKAQEKLETKINKRLAKLQETTEVNEEELATDEIQEEESTEATDELNEVVIEENEELLGEETEEKTVKVAKDNKEKANNNNENNKAKKEDVKQHDVKKQDVKQQGVKKQDEKQNEAAQKAQERKPEDAKTKREEAGNKGK</sequence>
<dbReference type="RefSeq" id="WP_071318854.1">
    <property type="nucleotide sequence ID" value="NZ_CP063356.2"/>
</dbReference>
<dbReference type="KEGG" id="aia:AWH56_005650"/>
<dbReference type="Proteomes" id="UP000180175">
    <property type="component" value="Chromosome"/>
</dbReference>
<organism evidence="4 6">
    <name type="scientific">Anaerobacillus isosaccharinicus</name>
    <dbReference type="NCBI Taxonomy" id="1532552"/>
    <lineage>
        <taxon>Bacteria</taxon>
        <taxon>Bacillati</taxon>
        <taxon>Bacillota</taxon>
        <taxon>Bacilli</taxon>
        <taxon>Bacillales</taxon>
        <taxon>Bacillaceae</taxon>
        <taxon>Anaerobacillus</taxon>
    </lineage>
</organism>
<evidence type="ECO:0000256" key="2">
    <source>
        <dbReference type="SAM" id="MobiDB-lite"/>
    </source>
</evidence>
<feature type="coiled-coil region" evidence="1">
    <location>
        <begin position="116"/>
        <end position="173"/>
    </location>
</feature>
<reference evidence="5" key="4">
    <citation type="submission" date="2020-10" db="EMBL/GenBank/DDBJ databases">
        <authorList>
            <person name="Bassil N.M."/>
            <person name="Lloyd J.R."/>
        </authorList>
    </citation>
    <scope>NUCLEOTIDE SEQUENCE</scope>
    <source>
        <strain evidence="5">NB2006</strain>
    </source>
</reference>
<reference evidence="5 6" key="2">
    <citation type="journal article" date="2017" name="Genome Announc.">
        <title>Draft Genome Sequences of Four Alkaliphilic Bacteria Belonging to the Anaerobacillus Genus.</title>
        <authorList>
            <person name="Bassil N.M."/>
            <person name="Lloyd J.R."/>
        </authorList>
    </citation>
    <scope>NUCLEOTIDE SEQUENCE [LARGE SCALE GENOMIC DNA]</scope>
    <source>
        <strain evidence="5 6">NB2006</strain>
    </source>
</reference>
<evidence type="ECO:0000313" key="6">
    <source>
        <dbReference type="Proteomes" id="UP000180175"/>
    </source>
</evidence>
<evidence type="ECO:0000256" key="1">
    <source>
        <dbReference type="SAM" id="Coils"/>
    </source>
</evidence>
<dbReference type="EMBL" id="LQXD01000179">
    <property type="protein sequence ID" value="OIJ07245.1"/>
    <property type="molecule type" value="Genomic_DNA"/>
</dbReference>
<feature type="region of interest" description="Disordered" evidence="2">
    <location>
        <begin position="254"/>
        <end position="375"/>
    </location>
</feature>
<proteinExistence type="predicted"/>
<dbReference type="EMBL" id="CP063356">
    <property type="protein sequence ID" value="QOY37126.1"/>
    <property type="molecule type" value="Genomic_DNA"/>
</dbReference>
<dbReference type="AlphaFoldDB" id="A0A1S2L6M1"/>
<protein>
    <recommendedName>
        <fullName evidence="3">DUF5667 domain-containing protein</fullName>
    </recommendedName>
</protein>
<reference evidence="4 6" key="1">
    <citation type="submission" date="2016-10" db="EMBL/GenBank/DDBJ databases">
        <title>Draft genome sequences of four alkaliphilic bacteria belonging to the Anaerobacillus genus.</title>
        <authorList>
            <person name="Bassil N.M."/>
            <person name="Lloyd J.R."/>
        </authorList>
    </citation>
    <scope>NUCLEOTIDE SEQUENCE [LARGE SCALE GENOMIC DNA]</scope>
    <source>
        <strain evidence="4 6">NB2006</strain>
    </source>
</reference>
<keyword evidence="6" id="KW-1185">Reference proteome</keyword>
<evidence type="ECO:0000259" key="3">
    <source>
        <dbReference type="Pfam" id="PF18915"/>
    </source>
</evidence>
<reference evidence="5 6" key="3">
    <citation type="journal article" date="2019" name="Int. J. Syst. Evol. Microbiol.">
        <title>Anaerobacillus isosaccharinicus sp. nov., an alkaliphilic bacterium which degrades isosaccharinic acid.</title>
        <authorList>
            <person name="Bassil N.M."/>
            <person name="Lloyd J.R."/>
        </authorList>
    </citation>
    <scope>NUCLEOTIDE SEQUENCE [LARGE SCALE GENOMIC DNA]</scope>
    <source>
        <strain evidence="5 6">NB2006</strain>
    </source>
</reference>
<evidence type="ECO:0000313" key="4">
    <source>
        <dbReference type="EMBL" id="OIJ07245.1"/>
    </source>
</evidence>
<dbReference type="OrthoDB" id="2456753at2"/>
<gene>
    <name evidence="5" type="ORF">AWH56_005650</name>
    <name evidence="4" type="ORF">AWH56_20805</name>
</gene>
<feature type="compositionally biased region" description="Basic and acidic residues" evidence="2">
    <location>
        <begin position="319"/>
        <end position="375"/>
    </location>
</feature>